<dbReference type="OrthoDB" id="9830594at2"/>
<gene>
    <name evidence="1" type="ORF">GGR05_003959</name>
</gene>
<proteinExistence type="predicted"/>
<reference evidence="1 2" key="1">
    <citation type="submission" date="2020-08" db="EMBL/GenBank/DDBJ databases">
        <title>Genomic Encyclopedia of Type Strains, Phase IV (KMG-IV): sequencing the most valuable type-strain genomes for metagenomic binning, comparative biology and taxonomic classification.</title>
        <authorList>
            <person name="Goeker M."/>
        </authorList>
    </citation>
    <scope>NUCLEOTIDE SEQUENCE [LARGE SCALE GENOMIC DNA]</scope>
    <source>
        <strain evidence="1 2">DSM 25024</strain>
    </source>
</reference>
<name>A0A7W6BTL1_9HYPH</name>
<accession>A0A7W6BTL1</accession>
<dbReference type="RefSeq" id="WP_090966982.1">
    <property type="nucleotide sequence ID" value="NZ_FOOA01000051.1"/>
</dbReference>
<dbReference type="Proteomes" id="UP000531216">
    <property type="component" value="Unassembled WGS sequence"/>
</dbReference>
<evidence type="ECO:0000313" key="1">
    <source>
        <dbReference type="EMBL" id="MBB3937791.1"/>
    </source>
</evidence>
<keyword evidence="2" id="KW-1185">Reference proteome</keyword>
<dbReference type="AlphaFoldDB" id="A0A7W6BTL1"/>
<evidence type="ECO:0000313" key="2">
    <source>
        <dbReference type="Proteomes" id="UP000531216"/>
    </source>
</evidence>
<organism evidence="1 2">
    <name type="scientific">Aureimonas phyllosphaerae</name>
    <dbReference type="NCBI Taxonomy" id="1166078"/>
    <lineage>
        <taxon>Bacteria</taxon>
        <taxon>Pseudomonadati</taxon>
        <taxon>Pseudomonadota</taxon>
        <taxon>Alphaproteobacteria</taxon>
        <taxon>Hyphomicrobiales</taxon>
        <taxon>Aurantimonadaceae</taxon>
        <taxon>Aureimonas</taxon>
    </lineage>
</organism>
<sequence>MNQNQEPDMLTRWITNNVAVLLTGAILTGGGIAGYTSLQNKVEYLDAYREERTKVVDTKLAEVGAAAAAMPNLVYRVAAAEEALKATNARVDVSLTNISARLAEINQGLGSLSTQVAVLTQRFDQSGPERRSSLQPPR</sequence>
<protein>
    <submittedName>
        <fullName evidence="1">Uncharacterized protein</fullName>
    </submittedName>
</protein>
<dbReference type="EMBL" id="JACIDO010000011">
    <property type="protein sequence ID" value="MBB3937791.1"/>
    <property type="molecule type" value="Genomic_DNA"/>
</dbReference>
<comment type="caution">
    <text evidence="1">The sequence shown here is derived from an EMBL/GenBank/DDBJ whole genome shotgun (WGS) entry which is preliminary data.</text>
</comment>